<evidence type="ECO:0000313" key="1">
    <source>
        <dbReference type="EMBL" id="KAH0923411.1"/>
    </source>
</evidence>
<evidence type="ECO:0000313" key="2">
    <source>
        <dbReference type="Proteomes" id="UP000824890"/>
    </source>
</evidence>
<comment type="caution">
    <text evidence="1">The sequence shown here is derived from an EMBL/GenBank/DDBJ whole genome shotgun (WGS) entry which is preliminary data.</text>
</comment>
<organism evidence="1 2">
    <name type="scientific">Brassica napus</name>
    <name type="common">Rape</name>
    <dbReference type="NCBI Taxonomy" id="3708"/>
    <lineage>
        <taxon>Eukaryota</taxon>
        <taxon>Viridiplantae</taxon>
        <taxon>Streptophyta</taxon>
        <taxon>Embryophyta</taxon>
        <taxon>Tracheophyta</taxon>
        <taxon>Spermatophyta</taxon>
        <taxon>Magnoliopsida</taxon>
        <taxon>eudicotyledons</taxon>
        <taxon>Gunneridae</taxon>
        <taxon>Pentapetalae</taxon>
        <taxon>rosids</taxon>
        <taxon>malvids</taxon>
        <taxon>Brassicales</taxon>
        <taxon>Brassicaceae</taxon>
        <taxon>Brassiceae</taxon>
        <taxon>Brassica</taxon>
    </lineage>
</organism>
<dbReference type="Proteomes" id="UP000824890">
    <property type="component" value="Unassembled WGS sequence"/>
</dbReference>
<feature type="non-terminal residue" evidence="1">
    <location>
        <position position="84"/>
    </location>
</feature>
<accession>A0ABQ8D287</accession>
<name>A0ABQ8D287_BRANA</name>
<proteinExistence type="predicted"/>
<gene>
    <name evidence="1" type="ORF">HID58_023429</name>
</gene>
<keyword evidence="2" id="KW-1185">Reference proteome</keyword>
<reference evidence="1 2" key="1">
    <citation type="submission" date="2021-05" db="EMBL/GenBank/DDBJ databases">
        <title>Genome Assembly of Synthetic Allotetraploid Brassica napus Reveals Homoeologous Exchanges between Subgenomes.</title>
        <authorList>
            <person name="Davis J.T."/>
        </authorList>
    </citation>
    <scope>NUCLEOTIDE SEQUENCE [LARGE SCALE GENOMIC DNA]</scope>
    <source>
        <strain evidence="2">cv. Da-Ae</strain>
        <tissue evidence="1">Seedling</tissue>
    </source>
</reference>
<sequence length="84" mass="9578">MNDGAKLLMKKRKSFKNHESVGKSQQRLPPCYGNGCIFYQAIKHYLEDESLKDGIIALLLKMERGETGLGGFQLKRNHTKEILL</sequence>
<dbReference type="EMBL" id="JAGKQM010000006">
    <property type="protein sequence ID" value="KAH0923411.1"/>
    <property type="molecule type" value="Genomic_DNA"/>
</dbReference>
<protein>
    <submittedName>
        <fullName evidence="1">Uncharacterized protein</fullName>
    </submittedName>
</protein>